<dbReference type="PANTHER" id="PTHR10819">
    <property type="entry name" value="PHOSPHOTRIESTERASE-RELATED"/>
    <property type="match status" value="1"/>
</dbReference>
<gene>
    <name evidence="5" type="ORF">GBAR_LOCUS29972</name>
</gene>
<dbReference type="SUPFAM" id="SSF51556">
    <property type="entry name" value="Metallo-dependent hydrolases"/>
    <property type="match status" value="1"/>
</dbReference>
<keyword evidence="3" id="KW-0378">Hydrolase</keyword>
<dbReference type="PROSITE" id="PS51347">
    <property type="entry name" value="PHOSPHOTRIESTERASE_2"/>
    <property type="match status" value="1"/>
</dbReference>
<evidence type="ECO:0000256" key="1">
    <source>
        <dbReference type="ARBA" id="ARBA00001968"/>
    </source>
</evidence>
<name>A0AA35XKX1_GEOBA</name>
<dbReference type="EMBL" id="CASHTH010004224">
    <property type="protein sequence ID" value="CAI8054927.1"/>
    <property type="molecule type" value="Genomic_DNA"/>
</dbReference>
<organism evidence="5 6">
    <name type="scientific">Geodia barretti</name>
    <name type="common">Barrett's horny sponge</name>
    <dbReference type="NCBI Taxonomy" id="519541"/>
    <lineage>
        <taxon>Eukaryota</taxon>
        <taxon>Metazoa</taxon>
        <taxon>Porifera</taxon>
        <taxon>Demospongiae</taxon>
        <taxon>Heteroscleromorpha</taxon>
        <taxon>Tetractinellida</taxon>
        <taxon>Astrophorina</taxon>
        <taxon>Geodiidae</taxon>
        <taxon>Geodia</taxon>
    </lineage>
</organism>
<sequence>MTTTHEHIFIDFVCMYTPPTEASAKHLGEEQVTMENLGWVRYDPFRNIDNLELLDEDLAIYEIALFGRVGGGTIVDATTIGIGRDPLALARVARATGVNIVMGAGYYVDIVHPDDMDGRSEDEITQQIIDELTVGVGNTGVKAGIIGELGCSWPLTDNERKVLRSGARAQQETGAGILIHPGRNPRAPFEILDILEGAGADAGRVIMGHLDRTVFDSDTLLEFAERGSMLEYDPVRLGDVALLAWRERHDPRRPAARLRPIACRARSPFQDRAGAGRVLQVAHLYVRRVRVWPPD</sequence>
<comment type="caution">
    <text evidence="5">The sequence shown here is derived from an EMBL/GenBank/DDBJ whole genome shotgun (WGS) entry which is preliminary data.</text>
</comment>
<dbReference type="Proteomes" id="UP001174909">
    <property type="component" value="Unassembled WGS sequence"/>
</dbReference>
<dbReference type="GO" id="GO:0008270">
    <property type="term" value="F:zinc ion binding"/>
    <property type="evidence" value="ECO:0007669"/>
    <property type="project" value="InterPro"/>
</dbReference>
<evidence type="ECO:0000256" key="4">
    <source>
        <dbReference type="PROSITE-ProRule" id="PRU00679"/>
    </source>
</evidence>
<protein>
    <submittedName>
        <fullName evidence="5">Phosphotriesterase-related protein</fullName>
    </submittedName>
</protein>
<dbReference type="GO" id="GO:0016787">
    <property type="term" value="F:hydrolase activity"/>
    <property type="evidence" value="ECO:0007669"/>
    <property type="project" value="UniProtKB-KW"/>
</dbReference>
<dbReference type="Gene3D" id="3.20.20.140">
    <property type="entry name" value="Metal-dependent hydrolases"/>
    <property type="match status" value="1"/>
</dbReference>
<dbReference type="AlphaFoldDB" id="A0AA35XKX1"/>
<evidence type="ECO:0000256" key="2">
    <source>
        <dbReference type="ARBA" id="ARBA00022723"/>
    </source>
</evidence>
<evidence type="ECO:0000256" key="3">
    <source>
        <dbReference type="ARBA" id="ARBA00022801"/>
    </source>
</evidence>
<dbReference type="InterPro" id="IPR032466">
    <property type="entry name" value="Metal_Hydrolase"/>
</dbReference>
<comment type="cofactor">
    <cofactor evidence="1">
        <name>a divalent metal cation</name>
        <dbReference type="ChEBI" id="CHEBI:60240"/>
    </cofactor>
</comment>
<comment type="similarity">
    <text evidence="4">Belongs to the metallo-dependent hydrolases superfamily. Phosphotriesterase family.</text>
</comment>
<proteinExistence type="inferred from homology"/>
<accession>A0AA35XKX1</accession>
<comment type="caution">
    <text evidence="4">Lacks conserved residue(s) required for the propagation of feature annotation.</text>
</comment>
<keyword evidence="2" id="KW-0479">Metal-binding</keyword>
<evidence type="ECO:0000313" key="5">
    <source>
        <dbReference type="EMBL" id="CAI8054927.1"/>
    </source>
</evidence>
<dbReference type="Pfam" id="PF02126">
    <property type="entry name" value="PTE"/>
    <property type="match status" value="1"/>
</dbReference>
<dbReference type="PANTHER" id="PTHR10819:SF3">
    <property type="entry name" value="PHOSPHOTRIESTERASE-RELATED PROTEIN"/>
    <property type="match status" value="1"/>
</dbReference>
<dbReference type="InterPro" id="IPR001559">
    <property type="entry name" value="Phosphotriesterase"/>
</dbReference>
<keyword evidence="6" id="KW-1185">Reference proteome</keyword>
<reference evidence="5" key="1">
    <citation type="submission" date="2023-03" db="EMBL/GenBank/DDBJ databases">
        <authorList>
            <person name="Steffen K."/>
            <person name="Cardenas P."/>
        </authorList>
    </citation>
    <scope>NUCLEOTIDE SEQUENCE</scope>
</reference>
<evidence type="ECO:0000313" key="6">
    <source>
        <dbReference type="Proteomes" id="UP001174909"/>
    </source>
</evidence>